<proteinExistence type="inferred from homology"/>
<keyword evidence="4" id="KW-0804">Transcription</keyword>
<dbReference type="SMART" id="SM00347">
    <property type="entry name" value="HTH_MARR"/>
    <property type="match status" value="1"/>
</dbReference>
<gene>
    <name evidence="9" type="ORF">IAA07_09255</name>
</gene>
<dbReference type="SUPFAM" id="SSF46785">
    <property type="entry name" value="Winged helix' DNA-binding domain"/>
    <property type="match status" value="1"/>
</dbReference>
<dbReference type="Proteomes" id="UP000823900">
    <property type="component" value="Unassembled WGS sequence"/>
</dbReference>
<evidence type="ECO:0000256" key="7">
    <source>
        <dbReference type="ARBA" id="ARBA00047207"/>
    </source>
</evidence>
<comment type="similarity">
    <text evidence="5">Belongs to the SarZ family.</text>
</comment>
<dbReference type="AlphaFoldDB" id="A0A9D2HHM2"/>
<dbReference type="PANTHER" id="PTHR42756">
    <property type="entry name" value="TRANSCRIPTIONAL REGULATOR, MARR"/>
    <property type="match status" value="1"/>
</dbReference>
<dbReference type="PRINTS" id="PR00598">
    <property type="entry name" value="HTHMARR"/>
</dbReference>
<reference evidence="9" key="1">
    <citation type="journal article" date="2021" name="PeerJ">
        <title>Extensive microbial diversity within the chicken gut microbiome revealed by metagenomics and culture.</title>
        <authorList>
            <person name="Gilroy R."/>
            <person name="Ravi A."/>
            <person name="Getino M."/>
            <person name="Pursley I."/>
            <person name="Horton D.L."/>
            <person name="Alikhan N.F."/>
            <person name="Baker D."/>
            <person name="Gharbi K."/>
            <person name="Hall N."/>
            <person name="Watson M."/>
            <person name="Adriaenssens E.M."/>
            <person name="Foster-Nyarko E."/>
            <person name="Jarju S."/>
            <person name="Secka A."/>
            <person name="Antonio M."/>
            <person name="Oren A."/>
            <person name="Chaudhuri R.R."/>
            <person name="La Ragione R."/>
            <person name="Hildebrand F."/>
            <person name="Pallen M.J."/>
        </authorList>
    </citation>
    <scope>NUCLEOTIDE SEQUENCE</scope>
    <source>
        <strain evidence="9">CHK178-16964</strain>
    </source>
</reference>
<evidence type="ECO:0000256" key="5">
    <source>
        <dbReference type="ARBA" id="ARBA00046337"/>
    </source>
</evidence>
<keyword evidence="3" id="KW-0238">DNA-binding</keyword>
<dbReference type="GO" id="GO:0003700">
    <property type="term" value="F:DNA-binding transcription factor activity"/>
    <property type="evidence" value="ECO:0007669"/>
    <property type="project" value="InterPro"/>
</dbReference>
<dbReference type="Pfam" id="PF22381">
    <property type="entry name" value="Staph_reg_Sar_Rot"/>
    <property type="match status" value="1"/>
</dbReference>
<evidence type="ECO:0000313" key="9">
    <source>
        <dbReference type="EMBL" id="HJA71745.1"/>
    </source>
</evidence>
<evidence type="ECO:0000256" key="4">
    <source>
        <dbReference type="ARBA" id="ARBA00023163"/>
    </source>
</evidence>
<evidence type="ECO:0000256" key="3">
    <source>
        <dbReference type="ARBA" id="ARBA00023125"/>
    </source>
</evidence>
<evidence type="ECO:0000313" key="10">
    <source>
        <dbReference type="Proteomes" id="UP000823900"/>
    </source>
</evidence>
<keyword evidence="2" id="KW-0805">Transcription regulation</keyword>
<dbReference type="InterPro" id="IPR036390">
    <property type="entry name" value="WH_DNA-bd_sf"/>
</dbReference>
<organism evidence="9 10">
    <name type="scientific">Candidatus Lachnoclostridium stercoravium</name>
    <dbReference type="NCBI Taxonomy" id="2838633"/>
    <lineage>
        <taxon>Bacteria</taxon>
        <taxon>Bacillati</taxon>
        <taxon>Bacillota</taxon>
        <taxon>Clostridia</taxon>
        <taxon>Lachnospirales</taxon>
        <taxon>Lachnospiraceae</taxon>
    </lineage>
</organism>
<dbReference type="Gene3D" id="1.10.10.10">
    <property type="entry name" value="Winged helix-like DNA-binding domain superfamily/Winged helix DNA-binding domain"/>
    <property type="match status" value="1"/>
</dbReference>
<reference evidence="9" key="2">
    <citation type="submission" date="2021-04" db="EMBL/GenBank/DDBJ databases">
        <authorList>
            <person name="Gilroy R."/>
        </authorList>
    </citation>
    <scope>NUCLEOTIDE SEQUENCE</scope>
    <source>
        <strain evidence="9">CHK178-16964</strain>
    </source>
</reference>
<dbReference type="InterPro" id="IPR055166">
    <property type="entry name" value="Transc_reg_Sar_Rot_HTH"/>
</dbReference>
<dbReference type="GO" id="GO:0003677">
    <property type="term" value="F:DNA binding"/>
    <property type="evidence" value="ECO:0007669"/>
    <property type="project" value="UniProtKB-KW"/>
</dbReference>
<dbReference type="EMBL" id="DWZA01000082">
    <property type="protein sequence ID" value="HJA71745.1"/>
    <property type="molecule type" value="Genomic_DNA"/>
</dbReference>
<evidence type="ECO:0000259" key="8">
    <source>
        <dbReference type="PROSITE" id="PS50995"/>
    </source>
</evidence>
<accession>A0A9D2HHM2</accession>
<dbReference type="InterPro" id="IPR000835">
    <property type="entry name" value="HTH_MarR-typ"/>
</dbReference>
<evidence type="ECO:0000256" key="2">
    <source>
        <dbReference type="ARBA" id="ARBA00023015"/>
    </source>
</evidence>
<comment type="subcellular location">
    <subcellularLocation>
        <location evidence="1">Cytoplasm</location>
    </subcellularLocation>
</comment>
<dbReference type="PANTHER" id="PTHR42756:SF1">
    <property type="entry name" value="TRANSCRIPTIONAL REPRESSOR OF EMRAB OPERON"/>
    <property type="match status" value="1"/>
</dbReference>
<dbReference type="GO" id="GO:0005737">
    <property type="term" value="C:cytoplasm"/>
    <property type="evidence" value="ECO:0007669"/>
    <property type="project" value="UniProtKB-SubCell"/>
</dbReference>
<name>A0A9D2HHM2_9FIRM</name>
<comment type="caution">
    <text evidence="9">The sequence shown here is derived from an EMBL/GenBank/DDBJ whole genome shotgun (WGS) entry which is preliminary data.</text>
</comment>
<protein>
    <recommendedName>
        <fullName evidence="6">HTH-type transcriptional regulator SarZ</fullName>
    </recommendedName>
    <alternativeName>
        <fullName evidence="7">Staphylococcal accessory regulator Z</fullName>
    </alternativeName>
</protein>
<evidence type="ECO:0000256" key="6">
    <source>
        <dbReference type="ARBA" id="ARBA00047188"/>
    </source>
</evidence>
<dbReference type="InterPro" id="IPR036388">
    <property type="entry name" value="WH-like_DNA-bd_sf"/>
</dbReference>
<evidence type="ECO:0000256" key="1">
    <source>
        <dbReference type="ARBA" id="ARBA00004496"/>
    </source>
</evidence>
<feature type="domain" description="HTH marR-type" evidence="8">
    <location>
        <begin position="7"/>
        <end position="146"/>
    </location>
</feature>
<dbReference type="PROSITE" id="PS50995">
    <property type="entry name" value="HTH_MARR_2"/>
    <property type="match status" value="1"/>
</dbReference>
<sequence>MDVKEFRDELLTSFLVVQSYLEDSLNPVCRECGLTLQQFRILIELDRHPGRKAGDLSDTVGIQRGNIASICKKMEQNGWVERRRSQEDERIVMVSLTDKGRDAKKTVENMMTDRVRAVLERESEETFDNIRAGLASLCKVMERINSYE</sequence>